<dbReference type="GO" id="GO:0016671">
    <property type="term" value="F:oxidoreductase activity, acting on a sulfur group of donors, disulfide as acceptor"/>
    <property type="evidence" value="ECO:0007669"/>
    <property type="project" value="InterPro"/>
</dbReference>
<organism evidence="6 7">
    <name type="scientific">Dendrobium nobile</name>
    <name type="common">Orchid</name>
    <dbReference type="NCBI Taxonomy" id="94219"/>
    <lineage>
        <taxon>Eukaryota</taxon>
        <taxon>Viridiplantae</taxon>
        <taxon>Streptophyta</taxon>
        <taxon>Embryophyta</taxon>
        <taxon>Tracheophyta</taxon>
        <taxon>Spermatophyta</taxon>
        <taxon>Magnoliopsida</taxon>
        <taxon>Liliopsida</taxon>
        <taxon>Asparagales</taxon>
        <taxon>Orchidaceae</taxon>
        <taxon>Epidendroideae</taxon>
        <taxon>Malaxideae</taxon>
        <taxon>Dendrobiinae</taxon>
        <taxon>Dendrobium</taxon>
    </lineage>
</organism>
<evidence type="ECO:0000256" key="2">
    <source>
        <dbReference type="ARBA" id="ARBA00005679"/>
    </source>
</evidence>
<protein>
    <recommendedName>
        <fullName evidence="8">Gamma-interferon-inducible lysosomal thiol reductase</fullName>
    </recommendedName>
</protein>
<dbReference type="EMBL" id="JAGYWB010000011">
    <property type="protein sequence ID" value="KAI0503512.1"/>
    <property type="molecule type" value="Genomic_DNA"/>
</dbReference>
<sequence length="255" mass="28610">MASVNQALFFFFFFFVLSSSIFLPFSTIWATQKVSLALYYEALCPFCSRFIVFSLSKIFSDGLISIVDLRLVPYGNAMIGPNSTILCQHGPSECFLNTVEACAINSWPDVQRHFSFIYCVENLVFENKYNDWESCFQKTAQTNALQPSHRYVPWVVVNGLPLYDGSYGNTFEQAALLQLTTARPRPSPPATDHVLVFLSSNLYGIEVTTLKYNIDKFSIVRNSSMYPPIDPICAIFQSLGQVAFGDDTIRGVNSG</sequence>
<evidence type="ECO:0000256" key="4">
    <source>
        <dbReference type="ARBA" id="ARBA00022729"/>
    </source>
</evidence>
<dbReference type="Pfam" id="PF03227">
    <property type="entry name" value="GILT"/>
    <property type="match status" value="1"/>
</dbReference>
<comment type="caution">
    <text evidence="6">The sequence shown here is derived from an EMBL/GenBank/DDBJ whole genome shotgun (WGS) entry which is preliminary data.</text>
</comment>
<keyword evidence="7" id="KW-1185">Reference proteome</keyword>
<dbReference type="OrthoDB" id="958254at2759"/>
<evidence type="ECO:0000313" key="6">
    <source>
        <dbReference type="EMBL" id="KAI0503512.1"/>
    </source>
</evidence>
<keyword evidence="4" id="KW-0732">Signal</keyword>
<dbReference type="GO" id="GO:0005576">
    <property type="term" value="C:extracellular region"/>
    <property type="evidence" value="ECO:0007669"/>
    <property type="project" value="UniProtKB-SubCell"/>
</dbReference>
<accession>A0A8T3B351</accession>
<keyword evidence="3" id="KW-0964">Secreted</keyword>
<dbReference type="AlphaFoldDB" id="A0A8T3B351"/>
<dbReference type="PANTHER" id="PTHR13234">
    <property type="entry name" value="GAMMA-INTERFERON INDUCIBLE LYSOSOMAL THIOL REDUCTASE GILT"/>
    <property type="match status" value="1"/>
</dbReference>
<reference evidence="6" key="1">
    <citation type="journal article" date="2022" name="Front. Genet.">
        <title>Chromosome-Scale Assembly of the Dendrobium nobile Genome Provides Insights Into the Molecular Mechanism of the Biosynthesis of the Medicinal Active Ingredient of Dendrobium.</title>
        <authorList>
            <person name="Xu Q."/>
            <person name="Niu S.-C."/>
            <person name="Li K.-L."/>
            <person name="Zheng P.-J."/>
            <person name="Zhang X.-J."/>
            <person name="Jia Y."/>
            <person name="Liu Y."/>
            <person name="Niu Y.-X."/>
            <person name="Yu L.-H."/>
            <person name="Chen D.-F."/>
            <person name="Zhang G.-Q."/>
        </authorList>
    </citation>
    <scope>NUCLEOTIDE SEQUENCE</scope>
    <source>
        <tissue evidence="6">Leaf</tissue>
    </source>
</reference>
<gene>
    <name evidence="6" type="ORF">KFK09_014446</name>
</gene>
<dbReference type="InterPro" id="IPR004911">
    <property type="entry name" value="Interferon-induced_GILT"/>
</dbReference>
<evidence type="ECO:0000256" key="1">
    <source>
        <dbReference type="ARBA" id="ARBA00004613"/>
    </source>
</evidence>
<dbReference type="PANTHER" id="PTHR13234:SF8">
    <property type="entry name" value="GAMMA-INTERFERON-INDUCIBLE LYSOSOMAL THIOL REDUCTASE"/>
    <property type="match status" value="1"/>
</dbReference>
<dbReference type="SMR" id="A0A8T3B351"/>
<evidence type="ECO:0000313" key="7">
    <source>
        <dbReference type="Proteomes" id="UP000829196"/>
    </source>
</evidence>
<comment type="subcellular location">
    <subcellularLocation>
        <location evidence="1">Secreted</location>
    </subcellularLocation>
</comment>
<proteinExistence type="inferred from homology"/>
<name>A0A8T3B351_DENNO</name>
<dbReference type="Proteomes" id="UP000829196">
    <property type="component" value="Unassembled WGS sequence"/>
</dbReference>
<comment type="similarity">
    <text evidence="2">Belongs to the GILT family.</text>
</comment>
<keyword evidence="5" id="KW-0325">Glycoprotein</keyword>
<evidence type="ECO:0008006" key="8">
    <source>
        <dbReference type="Google" id="ProtNLM"/>
    </source>
</evidence>
<evidence type="ECO:0000256" key="5">
    <source>
        <dbReference type="ARBA" id="ARBA00023180"/>
    </source>
</evidence>
<evidence type="ECO:0000256" key="3">
    <source>
        <dbReference type="ARBA" id="ARBA00022525"/>
    </source>
</evidence>